<reference evidence="3 4" key="1">
    <citation type="submission" date="2023-08" db="EMBL/GenBank/DDBJ databases">
        <title>Rhodoferax potami sp. nov. and Rhodoferax mekongensis sp. nov., isolated from the Mekong River in Thailand.</title>
        <authorList>
            <person name="Kitikhun S."/>
            <person name="Charoenyingcharoen P."/>
            <person name="Siriarchawattana P."/>
            <person name="Likhitrattanapisal S."/>
            <person name="Nilsakha T."/>
            <person name="Chanpet A."/>
            <person name="Rattanawaree P."/>
            <person name="Ingsriswang S."/>
        </authorList>
    </citation>
    <scope>NUCLEOTIDE SEQUENCE [LARGE SCALE GENOMIC DNA]</scope>
    <source>
        <strain evidence="3 4">TBRC 17307</strain>
    </source>
</reference>
<organism evidence="3 4">
    <name type="scientific">Rhodoferax mekongensis</name>
    <dbReference type="NCBI Taxonomy" id="3068341"/>
    <lineage>
        <taxon>Bacteria</taxon>
        <taxon>Pseudomonadati</taxon>
        <taxon>Pseudomonadota</taxon>
        <taxon>Betaproteobacteria</taxon>
        <taxon>Burkholderiales</taxon>
        <taxon>Comamonadaceae</taxon>
        <taxon>Rhodoferax</taxon>
    </lineage>
</organism>
<dbReference type="PANTHER" id="PTHR37957">
    <property type="entry name" value="BLR7070 PROTEIN"/>
    <property type="match status" value="1"/>
</dbReference>
<dbReference type="EMBL" id="CP132507">
    <property type="protein sequence ID" value="WNO06463.1"/>
    <property type="molecule type" value="Genomic_DNA"/>
</dbReference>
<proteinExistence type="predicted"/>
<evidence type="ECO:0000313" key="3">
    <source>
        <dbReference type="EMBL" id="WNO06463.1"/>
    </source>
</evidence>
<evidence type="ECO:0000259" key="2">
    <source>
        <dbReference type="Pfam" id="PF13449"/>
    </source>
</evidence>
<dbReference type="InterPro" id="IPR027372">
    <property type="entry name" value="Phytase-like_dom"/>
</dbReference>
<dbReference type="RefSeq" id="WP_313869162.1">
    <property type="nucleotide sequence ID" value="NZ_CP132507.1"/>
</dbReference>
<feature type="signal peptide" evidence="1">
    <location>
        <begin position="1"/>
        <end position="24"/>
    </location>
</feature>
<dbReference type="Proteomes" id="UP001302257">
    <property type="component" value="Chromosome"/>
</dbReference>
<protein>
    <submittedName>
        <fullName evidence="3">Esterase-like activity of phytase family protein</fullName>
    </submittedName>
</protein>
<evidence type="ECO:0000313" key="4">
    <source>
        <dbReference type="Proteomes" id="UP001302257"/>
    </source>
</evidence>
<accession>A0ABZ0B3H5</accession>
<sequence length="458" mass="49951">MNAFSPTRLAAALALAVTAFSASAQTEVTAVLAGHAALPASTTVEAPKSAGPFFETAGKFNAANRQRTEALGSIDGISFVGDPKYPRKSGGSLPIKGQSVQGFSGIVSLGNSEFLVLTDNGFGSKLNSQDALLMVHHAKADWAKGEVTRLKTTFLQDPDRKVPFAIQNEATAERFLTGIDFDPESIQIVGDEWWIGDEFGPYVLRVTPQGKVLGVIETVVGGKAYRSPDHYMNGRLPNYPGEANFEVRRSGGFEPMAKSLDGKTLYPMFEWPLWDATTKAQEMHKGKPYTRILELDAASKTYSTRQWKYAFEEAGNVAADFQMLSATTGLVIERDDTTEGSGNVCKDEPRTDCFTRPARFKRVYKIDFAQTDADGFVKKVAFIDLTKIANPNRLAKRGPNEETFVLPHLGPEGLTVVDAKHIVVVNDNNFPYSSGRTLGKPDDNELTLLNIQALIDAK</sequence>
<dbReference type="Pfam" id="PF13449">
    <property type="entry name" value="Phytase-like"/>
    <property type="match status" value="1"/>
</dbReference>
<evidence type="ECO:0000256" key="1">
    <source>
        <dbReference type="SAM" id="SignalP"/>
    </source>
</evidence>
<dbReference type="PANTHER" id="PTHR37957:SF1">
    <property type="entry name" value="PHYTASE-LIKE DOMAIN-CONTAINING PROTEIN"/>
    <property type="match status" value="1"/>
</dbReference>
<feature type="domain" description="Phytase-like" evidence="2">
    <location>
        <begin position="98"/>
        <end position="430"/>
    </location>
</feature>
<feature type="chain" id="PRO_5045072989" evidence="1">
    <location>
        <begin position="25"/>
        <end position="458"/>
    </location>
</feature>
<gene>
    <name evidence="3" type="ORF">RAN89_08560</name>
</gene>
<keyword evidence="4" id="KW-1185">Reference proteome</keyword>
<keyword evidence="1" id="KW-0732">Signal</keyword>
<name>A0ABZ0B3H5_9BURK</name>